<reference evidence="7 8" key="1">
    <citation type="submission" date="2024-08" db="EMBL/GenBank/DDBJ databases">
        <title>Draft Genome Sequence of Legionella lytica strain DSB2004, Isolated From a Fire Sprinkler System.</title>
        <authorList>
            <person name="Everhart A.D."/>
            <person name="Kidane D.T."/>
            <person name="Farone A.L."/>
            <person name="Farone M.B."/>
        </authorList>
    </citation>
    <scope>NUCLEOTIDE SEQUENCE [LARGE SCALE GENOMIC DNA]</scope>
    <source>
        <strain evidence="7 8">DSB2004</strain>
    </source>
</reference>
<dbReference type="HAMAP" id="MF_00376">
    <property type="entry name" value="Dephospho_CoA_kinase"/>
    <property type="match status" value="1"/>
</dbReference>
<evidence type="ECO:0000256" key="6">
    <source>
        <dbReference type="NCBIfam" id="TIGR00152"/>
    </source>
</evidence>
<evidence type="ECO:0000256" key="2">
    <source>
        <dbReference type="ARBA" id="ARBA00022741"/>
    </source>
</evidence>
<keyword evidence="4 5" id="KW-0173">Coenzyme A biosynthesis</keyword>
<keyword evidence="3 5" id="KW-0067">ATP-binding</keyword>
<evidence type="ECO:0000313" key="8">
    <source>
        <dbReference type="Proteomes" id="UP001615550"/>
    </source>
</evidence>
<proteinExistence type="inferred from homology"/>
<dbReference type="CDD" id="cd02022">
    <property type="entry name" value="DPCK"/>
    <property type="match status" value="1"/>
</dbReference>
<keyword evidence="8" id="KW-1185">Reference proteome</keyword>
<comment type="caution">
    <text evidence="7">The sequence shown here is derived from an EMBL/GenBank/DDBJ whole genome shotgun (WGS) entry which is preliminary data.</text>
</comment>
<dbReference type="SUPFAM" id="SSF52540">
    <property type="entry name" value="P-loop containing nucleoside triphosphate hydrolases"/>
    <property type="match status" value="1"/>
</dbReference>
<dbReference type="PANTHER" id="PTHR10695:SF46">
    <property type="entry name" value="BIFUNCTIONAL COENZYME A SYNTHASE-RELATED"/>
    <property type="match status" value="1"/>
</dbReference>
<keyword evidence="5 7" id="KW-0808">Transferase</keyword>
<keyword evidence="5 7" id="KW-0418">Kinase</keyword>
<evidence type="ECO:0000256" key="3">
    <source>
        <dbReference type="ARBA" id="ARBA00022840"/>
    </source>
</evidence>
<dbReference type="EMBL" id="JBGORX010000001">
    <property type="protein sequence ID" value="MFJ1267542.1"/>
    <property type="molecule type" value="Genomic_DNA"/>
</dbReference>
<dbReference type="PANTHER" id="PTHR10695">
    <property type="entry name" value="DEPHOSPHO-COA KINASE-RELATED"/>
    <property type="match status" value="1"/>
</dbReference>
<dbReference type="Gene3D" id="3.40.50.300">
    <property type="entry name" value="P-loop containing nucleotide triphosphate hydrolases"/>
    <property type="match status" value="1"/>
</dbReference>
<evidence type="ECO:0000256" key="5">
    <source>
        <dbReference type="HAMAP-Rule" id="MF_00376"/>
    </source>
</evidence>
<comment type="catalytic activity">
    <reaction evidence="5">
        <text>3'-dephospho-CoA + ATP = ADP + CoA + H(+)</text>
        <dbReference type="Rhea" id="RHEA:18245"/>
        <dbReference type="ChEBI" id="CHEBI:15378"/>
        <dbReference type="ChEBI" id="CHEBI:30616"/>
        <dbReference type="ChEBI" id="CHEBI:57287"/>
        <dbReference type="ChEBI" id="CHEBI:57328"/>
        <dbReference type="ChEBI" id="CHEBI:456216"/>
        <dbReference type="EC" id="2.7.1.24"/>
    </reaction>
</comment>
<evidence type="ECO:0000313" key="7">
    <source>
        <dbReference type="EMBL" id="MFJ1267542.1"/>
    </source>
</evidence>
<accession>A0ABW8D5Q3</accession>
<name>A0ABW8D5Q3_9GAMM</name>
<sequence length="199" mass="22463">MVYCVGLTGGVASGKSTAAEMFAELGIQVINADKISRALTQQGQEAYVQIVARYGIEILNEYNELNRKSLRAIIFSDSKERTWLEQLLHPLIRQKIKERVHSATTPYCIVEIPLLIDKKNYPYINRVLLIQAPKHIQIKRLMQRDNCNQKQALSILAAQPDASQRIKNADDIVVNDAGAQELKTVITALHHQYLLKSLT</sequence>
<comment type="subcellular location">
    <subcellularLocation>
        <location evidence="5">Cytoplasm</location>
    </subcellularLocation>
</comment>
<gene>
    <name evidence="5 7" type="primary">coaE</name>
    <name evidence="7" type="ORF">ACD661_03105</name>
</gene>
<dbReference type="GO" id="GO:0004140">
    <property type="term" value="F:dephospho-CoA kinase activity"/>
    <property type="evidence" value="ECO:0007669"/>
    <property type="project" value="UniProtKB-EC"/>
</dbReference>
<evidence type="ECO:0000256" key="1">
    <source>
        <dbReference type="ARBA" id="ARBA00009018"/>
    </source>
</evidence>
<comment type="pathway">
    <text evidence="5">Cofactor biosynthesis; coenzyme A biosynthesis; CoA from (R)-pantothenate: step 5/5.</text>
</comment>
<dbReference type="NCBIfam" id="TIGR00152">
    <property type="entry name" value="dephospho-CoA kinase"/>
    <property type="match status" value="1"/>
</dbReference>
<dbReference type="EC" id="2.7.1.24" evidence="5 6"/>
<dbReference type="PROSITE" id="PS51219">
    <property type="entry name" value="DPCK"/>
    <property type="match status" value="1"/>
</dbReference>
<protein>
    <recommendedName>
        <fullName evidence="5 6">Dephospho-CoA kinase</fullName>
        <ecNumber evidence="5 6">2.7.1.24</ecNumber>
    </recommendedName>
    <alternativeName>
        <fullName evidence="5">Dephosphocoenzyme A kinase</fullName>
    </alternativeName>
</protein>
<dbReference type="RefSeq" id="WP_400186227.1">
    <property type="nucleotide sequence ID" value="NZ_JBGORX010000001.1"/>
</dbReference>
<dbReference type="Pfam" id="PF01121">
    <property type="entry name" value="CoaE"/>
    <property type="match status" value="1"/>
</dbReference>
<feature type="binding site" evidence="5">
    <location>
        <begin position="12"/>
        <end position="17"/>
    </location>
    <ligand>
        <name>ATP</name>
        <dbReference type="ChEBI" id="CHEBI:30616"/>
    </ligand>
</feature>
<dbReference type="InterPro" id="IPR027417">
    <property type="entry name" value="P-loop_NTPase"/>
</dbReference>
<evidence type="ECO:0000256" key="4">
    <source>
        <dbReference type="ARBA" id="ARBA00022993"/>
    </source>
</evidence>
<organism evidence="7 8">
    <name type="scientific">Legionella lytica</name>
    <dbReference type="NCBI Taxonomy" id="96232"/>
    <lineage>
        <taxon>Bacteria</taxon>
        <taxon>Pseudomonadati</taxon>
        <taxon>Pseudomonadota</taxon>
        <taxon>Gammaproteobacteria</taxon>
        <taxon>Legionellales</taxon>
        <taxon>Legionellaceae</taxon>
        <taxon>Legionella</taxon>
    </lineage>
</organism>
<keyword evidence="5" id="KW-0963">Cytoplasm</keyword>
<comment type="function">
    <text evidence="5">Catalyzes the phosphorylation of the 3'-hydroxyl group of dephosphocoenzyme A to form coenzyme A.</text>
</comment>
<dbReference type="InterPro" id="IPR001977">
    <property type="entry name" value="Depp_CoAkinase"/>
</dbReference>
<keyword evidence="2 5" id="KW-0547">Nucleotide-binding</keyword>
<dbReference type="Proteomes" id="UP001615550">
    <property type="component" value="Unassembled WGS sequence"/>
</dbReference>
<comment type="similarity">
    <text evidence="1 5">Belongs to the CoaE family.</text>
</comment>